<sequence>MASCDSVSLYCVVRNIWTFARDGAPTTADSWLTLELAPINGHESDFLDCITLLDESAHKPTTDKSWSFDITNIEKRYILVTYCPKITTVSTGPDVVILPAPKNHGSSVGLYDHWDCDRKALTPHCSAVVNFHLVVEKDGSGRLDNFLVAHSLSILEWVVPWFAVWEDPARGGLFPTAESDGDP</sequence>
<evidence type="ECO:0000313" key="1">
    <source>
        <dbReference type="EMBL" id="THU92920.1"/>
    </source>
</evidence>
<dbReference type="AlphaFoldDB" id="A0A4S8LU77"/>
<dbReference type="Proteomes" id="UP000297245">
    <property type="component" value="Unassembled WGS sequence"/>
</dbReference>
<keyword evidence="2" id="KW-1185">Reference proteome</keyword>
<name>A0A4S8LU77_DENBC</name>
<dbReference type="EMBL" id="ML179264">
    <property type="protein sequence ID" value="THU92920.1"/>
    <property type="molecule type" value="Genomic_DNA"/>
</dbReference>
<gene>
    <name evidence="1" type="ORF">K435DRAFT_862037</name>
</gene>
<evidence type="ECO:0000313" key="2">
    <source>
        <dbReference type="Proteomes" id="UP000297245"/>
    </source>
</evidence>
<organism evidence="1 2">
    <name type="scientific">Dendrothele bispora (strain CBS 962.96)</name>
    <dbReference type="NCBI Taxonomy" id="1314807"/>
    <lineage>
        <taxon>Eukaryota</taxon>
        <taxon>Fungi</taxon>
        <taxon>Dikarya</taxon>
        <taxon>Basidiomycota</taxon>
        <taxon>Agaricomycotina</taxon>
        <taxon>Agaricomycetes</taxon>
        <taxon>Agaricomycetidae</taxon>
        <taxon>Agaricales</taxon>
        <taxon>Agaricales incertae sedis</taxon>
        <taxon>Dendrothele</taxon>
    </lineage>
</organism>
<reference evidence="1 2" key="1">
    <citation type="journal article" date="2019" name="Nat. Ecol. Evol.">
        <title>Megaphylogeny resolves global patterns of mushroom evolution.</title>
        <authorList>
            <person name="Varga T."/>
            <person name="Krizsan K."/>
            <person name="Foldi C."/>
            <person name="Dima B."/>
            <person name="Sanchez-Garcia M."/>
            <person name="Sanchez-Ramirez S."/>
            <person name="Szollosi G.J."/>
            <person name="Szarkandi J.G."/>
            <person name="Papp V."/>
            <person name="Albert L."/>
            <person name="Andreopoulos W."/>
            <person name="Angelini C."/>
            <person name="Antonin V."/>
            <person name="Barry K.W."/>
            <person name="Bougher N.L."/>
            <person name="Buchanan P."/>
            <person name="Buyck B."/>
            <person name="Bense V."/>
            <person name="Catcheside P."/>
            <person name="Chovatia M."/>
            <person name="Cooper J."/>
            <person name="Damon W."/>
            <person name="Desjardin D."/>
            <person name="Finy P."/>
            <person name="Geml J."/>
            <person name="Haridas S."/>
            <person name="Hughes K."/>
            <person name="Justo A."/>
            <person name="Karasinski D."/>
            <person name="Kautmanova I."/>
            <person name="Kiss B."/>
            <person name="Kocsube S."/>
            <person name="Kotiranta H."/>
            <person name="LaButti K.M."/>
            <person name="Lechner B.E."/>
            <person name="Liimatainen K."/>
            <person name="Lipzen A."/>
            <person name="Lukacs Z."/>
            <person name="Mihaltcheva S."/>
            <person name="Morgado L.N."/>
            <person name="Niskanen T."/>
            <person name="Noordeloos M.E."/>
            <person name="Ohm R.A."/>
            <person name="Ortiz-Santana B."/>
            <person name="Ovrebo C."/>
            <person name="Racz N."/>
            <person name="Riley R."/>
            <person name="Savchenko A."/>
            <person name="Shiryaev A."/>
            <person name="Soop K."/>
            <person name="Spirin V."/>
            <person name="Szebenyi C."/>
            <person name="Tomsovsky M."/>
            <person name="Tulloss R.E."/>
            <person name="Uehling J."/>
            <person name="Grigoriev I.V."/>
            <person name="Vagvolgyi C."/>
            <person name="Papp T."/>
            <person name="Martin F.M."/>
            <person name="Miettinen O."/>
            <person name="Hibbett D.S."/>
            <person name="Nagy L.G."/>
        </authorList>
    </citation>
    <scope>NUCLEOTIDE SEQUENCE [LARGE SCALE GENOMIC DNA]</scope>
    <source>
        <strain evidence="1 2">CBS 962.96</strain>
    </source>
</reference>
<proteinExistence type="predicted"/>
<protein>
    <submittedName>
        <fullName evidence="1">Uncharacterized protein</fullName>
    </submittedName>
</protein>
<accession>A0A4S8LU77</accession>